<sequence length="61" mass="6841">MFAAHEVNECTFKSLCAKQRLQIVPRFPSGSNDSKYLLDDESRRGLVRLGAVGRRYAVVAL</sequence>
<dbReference type="EMBL" id="SHOA02000001">
    <property type="protein sequence ID" value="TDH70982.1"/>
    <property type="molecule type" value="Genomic_DNA"/>
</dbReference>
<gene>
    <name evidence="1" type="ORF">CCR75_004213</name>
</gene>
<dbReference type="GeneID" id="94347971"/>
<protein>
    <submittedName>
        <fullName evidence="1">Uncharacterized protein</fullName>
    </submittedName>
</protein>
<dbReference type="AlphaFoldDB" id="A0A976IGF4"/>
<proteinExistence type="predicted"/>
<dbReference type="RefSeq" id="XP_067820481.1">
    <property type="nucleotide sequence ID" value="XM_067962300.1"/>
</dbReference>
<dbReference type="Proteomes" id="UP000294530">
    <property type="component" value="Unassembled WGS sequence"/>
</dbReference>
<comment type="caution">
    <text evidence="1">The sequence shown here is derived from an EMBL/GenBank/DDBJ whole genome shotgun (WGS) entry which is preliminary data.</text>
</comment>
<organism evidence="1 2">
    <name type="scientific">Bremia lactucae</name>
    <name type="common">Lettuce downy mildew</name>
    <dbReference type="NCBI Taxonomy" id="4779"/>
    <lineage>
        <taxon>Eukaryota</taxon>
        <taxon>Sar</taxon>
        <taxon>Stramenopiles</taxon>
        <taxon>Oomycota</taxon>
        <taxon>Peronosporomycetes</taxon>
        <taxon>Peronosporales</taxon>
        <taxon>Peronosporaceae</taxon>
        <taxon>Bremia</taxon>
    </lineage>
</organism>
<dbReference type="KEGG" id="blac:94347971"/>
<evidence type="ECO:0000313" key="1">
    <source>
        <dbReference type="EMBL" id="TDH70982.1"/>
    </source>
</evidence>
<evidence type="ECO:0000313" key="2">
    <source>
        <dbReference type="Proteomes" id="UP000294530"/>
    </source>
</evidence>
<reference evidence="1 2" key="1">
    <citation type="journal article" date="2021" name="Genome Biol.">
        <title>AFLAP: assembly-free linkage analysis pipeline using k-mers from genome sequencing data.</title>
        <authorList>
            <person name="Fletcher K."/>
            <person name="Zhang L."/>
            <person name="Gil J."/>
            <person name="Han R."/>
            <person name="Cavanaugh K."/>
            <person name="Michelmore R."/>
        </authorList>
    </citation>
    <scope>NUCLEOTIDE SEQUENCE [LARGE SCALE GENOMIC DNA]</scope>
    <source>
        <strain evidence="1 2">SF5</strain>
    </source>
</reference>
<name>A0A976IGF4_BRELC</name>
<accession>A0A976IGF4</accession>
<keyword evidence="2" id="KW-1185">Reference proteome</keyword>